<dbReference type="PANTHER" id="PTHR22914:SF45">
    <property type="entry name" value="CHITIN SYNTHASE"/>
    <property type="match status" value="1"/>
</dbReference>
<dbReference type="GO" id="GO:0003779">
    <property type="term" value="F:actin binding"/>
    <property type="evidence" value="ECO:0007669"/>
    <property type="project" value="UniProtKB-KW"/>
</dbReference>
<dbReference type="Gene3D" id="3.40.850.10">
    <property type="entry name" value="Kinesin motor domain"/>
    <property type="match status" value="1"/>
</dbReference>
<feature type="region of interest" description="Disordered" evidence="11">
    <location>
        <begin position="752"/>
        <end position="789"/>
    </location>
</feature>
<keyword evidence="5 12" id="KW-1133">Transmembrane helix</keyword>
<dbReference type="InterPro" id="IPR001609">
    <property type="entry name" value="Myosin_head_motor_dom-like"/>
</dbReference>
<evidence type="ECO:0000256" key="11">
    <source>
        <dbReference type="SAM" id="MobiDB-lite"/>
    </source>
</evidence>
<dbReference type="GO" id="GO:0071944">
    <property type="term" value="C:cell periphery"/>
    <property type="evidence" value="ECO:0007669"/>
    <property type="project" value="TreeGrafter"/>
</dbReference>
<proteinExistence type="inferred from homology"/>
<dbReference type="InterPro" id="IPR029044">
    <property type="entry name" value="Nucleotide-diphossugar_trans"/>
</dbReference>
<feature type="transmembrane region" description="Helical" evidence="12">
    <location>
        <begin position="1567"/>
        <end position="1588"/>
    </location>
</feature>
<keyword evidence="16" id="KW-1185">Reference proteome</keyword>
<keyword evidence="6 10" id="KW-0518">Myosin</keyword>
<gene>
    <name evidence="15" type="ORF">MCUN1_002948</name>
</gene>
<keyword evidence="7 12" id="KW-0472">Membrane</keyword>
<evidence type="ECO:0000256" key="8">
    <source>
        <dbReference type="ARBA" id="ARBA00023175"/>
    </source>
</evidence>
<evidence type="ECO:0000256" key="1">
    <source>
        <dbReference type="ARBA" id="ARBA00004439"/>
    </source>
</evidence>
<dbReference type="GO" id="GO:0030428">
    <property type="term" value="C:cell septum"/>
    <property type="evidence" value="ECO:0007669"/>
    <property type="project" value="TreeGrafter"/>
</dbReference>
<dbReference type="InterPro" id="IPR036961">
    <property type="entry name" value="Kinesin_motor_dom_sf"/>
</dbReference>
<keyword evidence="15" id="KW-0808">Transferase</keyword>
<reference evidence="15" key="1">
    <citation type="submission" date="2023-03" db="EMBL/GenBank/DDBJ databases">
        <title>Mating type loci evolution in Malassezia.</title>
        <authorList>
            <person name="Coelho M.A."/>
        </authorList>
    </citation>
    <scope>NUCLEOTIDE SEQUENCE</scope>
    <source>
        <strain evidence="15">CBS 11721</strain>
    </source>
</reference>
<dbReference type="Gene3D" id="1.20.58.530">
    <property type="match status" value="1"/>
</dbReference>
<feature type="transmembrane region" description="Helical" evidence="12">
    <location>
        <begin position="1172"/>
        <end position="1196"/>
    </location>
</feature>
<dbReference type="Pfam" id="PF03142">
    <property type="entry name" value="Chitin_synth_2"/>
    <property type="match status" value="1"/>
</dbReference>
<dbReference type="PROSITE" id="PS51998">
    <property type="entry name" value="DEK_C"/>
    <property type="match status" value="1"/>
</dbReference>
<dbReference type="SUPFAM" id="SSF53448">
    <property type="entry name" value="Nucleotide-diphospho-sugar transferases"/>
    <property type="match status" value="1"/>
</dbReference>
<organism evidence="15 16">
    <name type="scientific">Malassezia cuniculi</name>
    <dbReference type="NCBI Taxonomy" id="948313"/>
    <lineage>
        <taxon>Eukaryota</taxon>
        <taxon>Fungi</taxon>
        <taxon>Dikarya</taxon>
        <taxon>Basidiomycota</taxon>
        <taxon>Ustilaginomycotina</taxon>
        <taxon>Malasseziomycetes</taxon>
        <taxon>Malasseziales</taxon>
        <taxon>Malasseziaceae</taxon>
        <taxon>Malassezia</taxon>
    </lineage>
</organism>
<dbReference type="GO" id="GO:0006031">
    <property type="term" value="P:chitin biosynthetic process"/>
    <property type="evidence" value="ECO:0007669"/>
    <property type="project" value="TreeGrafter"/>
</dbReference>
<sequence>MAARVAGDAEDALATQLYHQYTNGVYYTQLQEAVLVAVNAYGSPVDVNGDAVLRTYKRAYRDLNGAGASLPPHIYGLACNAYFYMRCTAQDQSFFFLGEPASGKSETRRLAVRAATALGAALPGRKGARLVSIIPAAQYVLDTFTRSHTADSPQGTCAILYTELQYGARARLVGFKTLEYYLQTSLVTARRGSSRTFSIFYLLAAGASPEERKRWRLERSQQRLLCVGDLLPMADPVDATRFARLREALQATGIPSTDISALFDVLAAIIQLAGLDFCASENGSRVLNEEPLYVAAALLGSGASSLAASLTMRTRQVRGHTATMVLDVAGAEANRDALCAMLYSLVFTWLNEELNRRFSRDDFSTYIGFLDVPGWQNAASNSLDAFCINMAAEFAHQHRVRTLCVRRSEELSHEGLSHLSPPLPQNLPDCLRLITHVPGGLVHIMDDQTCRRPRKNDNTMTDAFQKRWVNHAGLRVTSGIYDTRRTFVVTHFFGSVSYDATGWLERNDASLVPEHVALLRGTPDTPGGSFGSSSTFVRALFSSTSVRARLEHAGQTVVGPPSAHPARAQSMRRRPGSIRASTSRARDDDEVYAEGAPPAQDGSTCVAGSLRDSLKTLFDVLDDTKPWFVNCLRPNDSSLPNMCDPRTLHRQVHALGLGELRPPAQEYVVTLTYPEFCERYGGLPELESLGMRDAPSSEAKMKVSDACALMNWSDTYLAMGLYKLFLSQVVFRELEDRLRSLDDAEQQYCARQEAVDAEEEAAGSTDPYAPWIDSGVQPQSAAQHYGEPDAVPEDAPLLTEALHDAFTPTHIRAAFTTDGEYDPAETKSVLTAKEDDALILTRDGELEPSVGSGTGAQVAEELHTSRIRRFWVALTWALTFWLPSPVLRINRNLRRSDVRMAWREKLAINMIIWFICICSIFVIVFLGNVVCPKEHLFSRGELSARTGTDGYTSIRGEVFALGKLVDAHLAAVPVVPRRLITRYAGQDATPLFPVQVNALCNGIGGSISPWVTMDDGNTTDANAQYHDFRAYKVNDVRPDWYYEQMWYMRNRFRVGFIGYTSDDIDDAKDDGRAIAVYNGYVYDLTQYVAQGNRGGVRVPQGMAPPPDIDRSFIAPEIVSLFTQNPGADISSRFDALPLAAEVLDRQRVCLRNLFLVAKVDHRNSPRCTFSKYILLAISLMMVATIGFKFVAALQFIRPSTGEEFDKFVICQVPCYTEGAESIRKTINSLARMRYDDKRKLIFVICDGNLVGAGNDAPTPEIVLDVLGHDPDDMPEPRSFVSLGEGSRQHNMARVYSGLYEHAGHIVPYLVVAKCGKPTEQSRPGNRGKRDSQLVLMRFFNKVYFGHPMSPLELDMYHHMKNIIGVNPSFYEYVLQVDADTEVDSRALSHMVAAFVRDKKVIGLCGETAVANQRQSATTMLQVYEYYISHYMVKAFESLFGSITCLPGCFSMYRIRTQDTNRPLVVSHAVLDEYAENRVDTLHTKNLLHLGEDRFLTTLMLKHFPEYKTTFVRHASCKTIAPESWNVLLSQRRRWINSTVHNLVELLRTPQLCGFCLFSMRFIVMIDLLSTIIAPVSIGYIVYLIILVAFEGGTIPITSVILLAAIYGLQMIIFLLNRRFDMIGWMFLYILGLPLWSLILPLYSFWRMDDFSWGNTRVVMDEHGQKLLVHHEGTFDPAEIPHMTWEEYENQLWRRGEGGPHTEPASLRRAPSLYGHATAPIPEYSAPSVVQPGTQFDGYTYSGVPSMFDSQYMSVGGEPPAAAAERQSWRPQDMRGSQVIFDSVQLPDMDKNESVESMLETERWPSTGLPPDAIIRRDVRRFVAECDLTTVTKRQIRAQLEALYGCSIDDKKAYINSQIEAALLDM</sequence>
<keyword evidence="10" id="KW-0067">ATP-binding</keyword>
<evidence type="ECO:0000313" key="16">
    <source>
        <dbReference type="Proteomes" id="UP001219933"/>
    </source>
</evidence>
<dbReference type="GO" id="GO:0030659">
    <property type="term" value="C:cytoplasmic vesicle membrane"/>
    <property type="evidence" value="ECO:0007669"/>
    <property type="project" value="UniProtKB-SubCell"/>
</dbReference>
<keyword evidence="8 10" id="KW-0505">Motor protein</keyword>
<evidence type="ECO:0000256" key="9">
    <source>
        <dbReference type="ARBA" id="ARBA00023329"/>
    </source>
</evidence>
<dbReference type="GO" id="GO:0016459">
    <property type="term" value="C:myosin complex"/>
    <property type="evidence" value="ECO:0007669"/>
    <property type="project" value="UniProtKB-KW"/>
</dbReference>
<feature type="region of interest" description="Disordered" evidence="11">
    <location>
        <begin position="554"/>
        <end position="604"/>
    </location>
</feature>
<evidence type="ECO:0000313" key="15">
    <source>
        <dbReference type="EMBL" id="WFD36077.1"/>
    </source>
</evidence>
<feature type="region of interest" description="Actin-binding" evidence="10">
    <location>
        <begin position="614"/>
        <end position="636"/>
    </location>
</feature>
<evidence type="ECO:0000256" key="6">
    <source>
        <dbReference type="ARBA" id="ARBA00023123"/>
    </source>
</evidence>
<feature type="transmembrane region" description="Helical" evidence="12">
    <location>
        <begin position="870"/>
        <end position="889"/>
    </location>
</feature>
<dbReference type="Gene3D" id="1.20.120.720">
    <property type="entry name" value="Myosin VI head, motor domain, U50 subdomain"/>
    <property type="match status" value="1"/>
</dbReference>
<comment type="similarity">
    <text evidence="10">Belongs to the TRAFAC class myosin-kinesin ATPase superfamily. Myosin family.</text>
</comment>
<dbReference type="EC" id="2.4.1.16" evidence="2"/>
<dbReference type="GO" id="GO:0004100">
    <property type="term" value="F:chitin synthase activity"/>
    <property type="evidence" value="ECO:0007669"/>
    <property type="project" value="UniProtKB-EC"/>
</dbReference>
<dbReference type="SUPFAM" id="SSF52540">
    <property type="entry name" value="P-loop containing nucleoside triphosphate hydrolases"/>
    <property type="match status" value="1"/>
</dbReference>
<evidence type="ECO:0000259" key="14">
    <source>
        <dbReference type="PROSITE" id="PS51998"/>
    </source>
</evidence>
<dbReference type="InterPro" id="IPR004835">
    <property type="entry name" value="Chitin_synth"/>
</dbReference>
<feature type="transmembrane region" description="Helical" evidence="12">
    <location>
        <begin position="1594"/>
        <end position="1615"/>
    </location>
</feature>
<keyword evidence="4 12" id="KW-0812">Transmembrane</keyword>
<evidence type="ECO:0000256" key="4">
    <source>
        <dbReference type="ARBA" id="ARBA00022692"/>
    </source>
</evidence>
<keyword evidence="10" id="KW-0009">Actin-binding</keyword>
<dbReference type="SUPFAM" id="SSF109715">
    <property type="entry name" value="DEK C-terminal domain"/>
    <property type="match status" value="1"/>
</dbReference>
<dbReference type="CDD" id="cd04190">
    <property type="entry name" value="Chitin_synth_C"/>
    <property type="match status" value="1"/>
</dbReference>
<keyword evidence="3 15" id="KW-0328">Glycosyltransferase</keyword>
<dbReference type="Pfam" id="PF00063">
    <property type="entry name" value="Myosin_head"/>
    <property type="match status" value="1"/>
</dbReference>
<dbReference type="SMART" id="SM00242">
    <property type="entry name" value="MYSc"/>
    <property type="match status" value="1"/>
</dbReference>
<protein>
    <recommendedName>
        <fullName evidence="2">chitin synthase</fullName>
        <ecNumber evidence="2">2.4.1.16</ecNumber>
    </recommendedName>
</protein>
<dbReference type="GO" id="GO:0003774">
    <property type="term" value="F:cytoskeletal motor activity"/>
    <property type="evidence" value="ECO:0007669"/>
    <property type="project" value="UniProtKB-UniRule"/>
</dbReference>
<evidence type="ECO:0000256" key="3">
    <source>
        <dbReference type="ARBA" id="ARBA00022676"/>
    </source>
</evidence>
<evidence type="ECO:0000259" key="13">
    <source>
        <dbReference type="PROSITE" id="PS51456"/>
    </source>
</evidence>
<dbReference type="EMBL" id="CP119880">
    <property type="protein sequence ID" value="WFD36077.1"/>
    <property type="molecule type" value="Genomic_DNA"/>
</dbReference>
<evidence type="ECO:0000256" key="12">
    <source>
        <dbReference type="SAM" id="Phobius"/>
    </source>
</evidence>
<name>A0AAF0EWL2_9BASI</name>
<dbReference type="PANTHER" id="PTHR22914">
    <property type="entry name" value="CHITIN SYNTHASE"/>
    <property type="match status" value="1"/>
</dbReference>
<dbReference type="PRINTS" id="PR00193">
    <property type="entry name" value="MYOSINHEAVY"/>
</dbReference>
<evidence type="ECO:0000256" key="5">
    <source>
        <dbReference type="ARBA" id="ARBA00022989"/>
    </source>
</evidence>
<accession>A0AAF0EWL2</accession>
<feature type="transmembrane region" description="Helical" evidence="12">
    <location>
        <begin position="910"/>
        <end position="930"/>
    </location>
</feature>
<comment type="subcellular location">
    <subcellularLocation>
        <location evidence="1">Cytoplasmic vesicle membrane</location>
        <topology evidence="1">Multi-pass membrane protein</topology>
    </subcellularLocation>
</comment>
<evidence type="ECO:0000256" key="2">
    <source>
        <dbReference type="ARBA" id="ARBA00012543"/>
    </source>
</evidence>
<feature type="domain" description="Myosin motor" evidence="13">
    <location>
        <begin position="1"/>
        <end position="739"/>
    </location>
</feature>
<feature type="transmembrane region" description="Helical" evidence="12">
    <location>
        <begin position="1622"/>
        <end position="1645"/>
    </location>
</feature>
<feature type="domain" description="DEK-C" evidence="14">
    <location>
        <begin position="1808"/>
        <end position="1863"/>
    </location>
</feature>
<dbReference type="GO" id="GO:0005524">
    <property type="term" value="F:ATP binding"/>
    <property type="evidence" value="ECO:0007669"/>
    <property type="project" value="UniProtKB-UniRule"/>
</dbReference>
<dbReference type="InterPro" id="IPR014876">
    <property type="entry name" value="DEK_C"/>
</dbReference>
<evidence type="ECO:0000256" key="10">
    <source>
        <dbReference type="PROSITE-ProRule" id="PRU00782"/>
    </source>
</evidence>
<dbReference type="GO" id="GO:0031505">
    <property type="term" value="P:fungal-type cell wall organization"/>
    <property type="evidence" value="ECO:0007669"/>
    <property type="project" value="TreeGrafter"/>
</dbReference>
<dbReference type="Gene3D" id="1.10.10.820">
    <property type="match status" value="1"/>
</dbReference>
<feature type="binding site" evidence="10">
    <location>
        <begin position="98"/>
        <end position="105"/>
    </location>
    <ligand>
        <name>ATP</name>
        <dbReference type="ChEBI" id="CHEBI:30616"/>
    </ligand>
</feature>
<dbReference type="Gene3D" id="1.10.10.60">
    <property type="entry name" value="Homeodomain-like"/>
    <property type="match status" value="1"/>
</dbReference>
<dbReference type="Pfam" id="PF08766">
    <property type="entry name" value="DEK_C"/>
    <property type="match status" value="1"/>
</dbReference>
<evidence type="ECO:0000256" key="7">
    <source>
        <dbReference type="ARBA" id="ARBA00023136"/>
    </source>
</evidence>
<dbReference type="PROSITE" id="PS51456">
    <property type="entry name" value="MYOSIN_MOTOR"/>
    <property type="match status" value="1"/>
</dbReference>
<dbReference type="Proteomes" id="UP001219933">
    <property type="component" value="Chromosome 4"/>
</dbReference>
<dbReference type="InterPro" id="IPR027417">
    <property type="entry name" value="P-loop_NTPase"/>
</dbReference>
<keyword evidence="10" id="KW-0547">Nucleotide-binding</keyword>
<keyword evidence="9" id="KW-0968">Cytoplasmic vesicle</keyword>